<dbReference type="PROSITE" id="PS50850">
    <property type="entry name" value="MFS"/>
    <property type="match status" value="1"/>
</dbReference>
<comment type="caution">
    <text evidence="8">The sequence shown here is derived from an EMBL/GenBank/DDBJ whole genome shotgun (WGS) entry which is preliminary data.</text>
</comment>
<sequence>MQSFIAYRRFEQLARDQYERDRKRAEALDRGNAEKSSRNSLGKDQGAGGHRASSIDDRSSKTEVASSSHSPDVRDLEKGEQAGRAEQNGGPANPDDNDLEKRDTQATMKTNQSFGTRLSHAMTGIEVRELSEQLTKRRLRASRTTVANASEKDGREKDGREKVFVVGYESATDPMNPHNWSYEKRIGSTILIASIGFIVGFASSVDSAALTQAAEDFGVSEVAESLATGLFLIGFGFGALFAGPISETVGRNPVYIVTMAIYMIWIMASALAPTLGAQLVFRFLAGFFGSTPLTCAGGSISDLWGPMERVYAFPVFANAAFMGPIFGPVVGGFVGQSSLVSWRWTEWITLIISAAILTLVVLFQPETFAPILLKWKASHLRTITGDDRYVAEVEIRADPFWKRLTRALYRPFLLTAREPIVVLFALYLTVVYIILFTFLDGYSYIFGETYGFSEGIIGLAFLGIAVGLCFASLWTPLIHKWAKRDLAALQEARGSHATLPPEKRLWFAMFGAPAVPLSLFWMGWTNYPSISYWSGLGASVLFGYGILCIFISSYQYIIDSYEMYAASALASLTLIRYVAAGGMTVVGIP</sequence>
<keyword evidence="9" id="KW-1185">Reference proteome</keyword>
<feature type="region of interest" description="Disordered" evidence="5">
    <location>
        <begin position="132"/>
        <end position="158"/>
    </location>
</feature>
<feature type="transmembrane region" description="Helical" evidence="6">
    <location>
        <begin position="563"/>
        <end position="588"/>
    </location>
</feature>
<dbReference type="AlphaFoldDB" id="A0AAD9T2E3"/>
<evidence type="ECO:0000256" key="3">
    <source>
        <dbReference type="ARBA" id="ARBA00022989"/>
    </source>
</evidence>
<feature type="transmembrane region" description="Helical" evidence="6">
    <location>
        <begin position="186"/>
        <end position="205"/>
    </location>
</feature>
<dbReference type="Gene3D" id="1.20.1250.20">
    <property type="entry name" value="MFS general substrate transporter like domains"/>
    <property type="match status" value="1"/>
</dbReference>
<feature type="transmembrane region" description="Helical" evidence="6">
    <location>
        <begin position="310"/>
        <end position="335"/>
    </location>
</feature>
<dbReference type="InterPro" id="IPR020846">
    <property type="entry name" value="MFS_dom"/>
</dbReference>
<evidence type="ECO:0000256" key="2">
    <source>
        <dbReference type="ARBA" id="ARBA00022692"/>
    </source>
</evidence>
<feature type="transmembrane region" description="Helical" evidence="6">
    <location>
        <begin position="530"/>
        <end position="551"/>
    </location>
</feature>
<keyword evidence="3 6" id="KW-1133">Transmembrane helix</keyword>
<name>A0AAD9T2E3_9HELO</name>
<dbReference type="CDD" id="cd17323">
    <property type="entry name" value="MFS_Tpo1_MDR_like"/>
    <property type="match status" value="1"/>
</dbReference>
<comment type="subcellular location">
    <subcellularLocation>
        <location evidence="1">Membrane</location>
        <topology evidence="1">Multi-pass membrane protein</topology>
    </subcellularLocation>
</comment>
<evidence type="ECO:0000256" key="6">
    <source>
        <dbReference type="SAM" id="Phobius"/>
    </source>
</evidence>
<feature type="transmembrane region" description="Helical" evidence="6">
    <location>
        <begin position="279"/>
        <end position="298"/>
    </location>
</feature>
<feature type="transmembrane region" description="Helical" evidence="6">
    <location>
        <begin position="254"/>
        <end position="273"/>
    </location>
</feature>
<evidence type="ECO:0000313" key="9">
    <source>
        <dbReference type="Proteomes" id="UP001285354"/>
    </source>
</evidence>
<dbReference type="EMBL" id="JAUBYV010000004">
    <property type="protein sequence ID" value="KAK2627494.1"/>
    <property type="molecule type" value="Genomic_DNA"/>
</dbReference>
<dbReference type="InterPro" id="IPR036259">
    <property type="entry name" value="MFS_trans_sf"/>
</dbReference>
<feature type="compositionally biased region" description="Basic and acidic residues" evidence="5">
    <location>
        <begin position="71"/>
        <end position="83"/>
    </location>
</feature>
<organism evidence="8 9">
    <name type="scientific">Diplocarpon rosae</name>
    <dbReference type="NCBI Taxonomy" id="946125"/>
    <lineage>
        <taxon>Eukaryota</taxon>
        <taxon>Fungi</taxon>
        <taxon>Dikarya</taxon>
        <taxon>Ascomycota</taxon>
        <taxon>Pezizomycotina</taxon>
        <taxon>Leotiomycetes</taxon>
        <taxon>Helotiales</taxon>
        <taxon>Drepanopezizaceae</taxon>
        <taxon>Diplocarpon</taxon>
    </lineage>
</organism>
<dbReference type="InterPro" id="IPR011701">
    <property type="entry name" value="MFS"/>
</dbReference>
<feature type="transmembrane region" description="Helical" evidence="6">
    <location>
        <begin position="347"/>
        <end position="373"/>
    </location>
</feature>
<dbReference type="Pfam" id="PF07690">
    <property type="entry name" value="MFS_1"/>
    <property type="match status" value="1"/>
</dbReference>
<evidence type="ECO:0000259" key="7">
    <source>
        <dbReference type="PROSITE" id="PS50850"/>
    </source>
</evidence>
<dbReference type="GO" id="GO:0005886">
    <property type="term" value="C:plasma membrane"/>
    <property type="evidence" value="ECO:0007669"/>
    <property type="project" value="TreeGrafter"/>
</dbReference>
<feature type="compositionally biased region" description="Basic and acidic residues" evidence="5">
    <location>
        <begin position="8"/>
        <end position="37"/>
    </location>
</feature>
<feature type="region of interest" description="Disordered" evidence="5">
    <location>
        <begin position="1"/>
        <end position="100"/>
    </location>
</feature>
<feature type="transmembrane region" description="Helical" evidence="6">
    <location>
        <begin position="420"/>
        <end position="439"/>
    </location>
</feature>
<feature type="transmembrane region" description="Helical" evidence="6">
    <location>
        <begin position="451"/>
        <end position="474"/>
    </location>
</feature>
<proteinExistence type="predicted"/>
<evidence type="ECO:0000256" key="5">
    <source>
        <dbReference type="SAM" id="MobiDB-lite"/>
    </source>
</evidence>
<feature type="transmembrane region" description="Helical" evidence="6">
    <location>
        <begin position="505"/>
        <end position="524"/>
    </location>
</feature>
<evidence type="ECO:0000256" key="1">
    <source>
        <dbReference type="ARBA" id="ARBA00004141"/>
    </source>
</evidence>
<gene>
    <name evidence="8" type="ORF">QTJ16_003460</name>
</gene>
<evidence type="ECO:0000256" key="4">
    <source>
        <dbReference type="ARBA" id="ARBA00023136"/>
    </source>
</evidence>
<dbReference type="PANTHER" id="PTHR23502:SF47">
    <property type="entry name" value="MAJOR FACILITATOR SUPERFAMILY (MFS) PROFILE DOMAIN-CONTAINING PROTEIN-RELATED"/>
    <property type="match status" value="1"/>
</dbReference>
<reference evidence="8" key="1">
    <citation type="submission" date="2023-06" db="EMBL/GenBank/DDBJ databases">
        <title>Draft genome of Marssonina rosae.</title>
        <authorList>
            <person name="Cheng Q."/>
        </authorList>
    </citation>
    <scope>NUCLEOTIDE SEQUENCE</scope>
    <source>
        <strain evidence="8">R4</strain>
    </source>
</reference>
<keyword evidence="2 6" id="KW-0812">Transmembrane</keyword>
<dbReference type="GO" id="GO:0022857">
    <property type="term" value="F:transmembrane transporter activity"/>
    <property type="evidence" value="ECO:0007669"/>
    <property type="project" value="InterPro"/>
</dbReference>
<dbReference type="Proteomes" id="UP001285354">
    <property type="component" value="Unassembled WGS sequence"/>
</dbReference>
<feature type="domain" description="Major facilitator superfamily (MFS) profile" evidence="7">
    <location>
        <begin position="188"/>
        <end position="589"/>
    </location>
</feature>
<dbReference type="PANTHER" id="PTHR23502">
    <property type="entry name" value="MAJOR FACILITATOR SUPERFAMILY"/>
    <property type="match status" value="1"/>
</dbReference>
<feature type="transmembrane region" description="Helical" evidence="6">
    <location>
        <begin position="225"/>
        <end position="242"/>
    </location>
</feature>
<evidence type="ECO:0000313" key="8">
    <source>
        <dbReference type="EMBL" id="KAK2627494.1"/>
    </source>
</evidence>
<accession>A0AAD9T2E3</accession>
<dbReference type="SUPFAM" id="SSF103473">
    <property type="entry name" value="MFS general substrate transporter"/>
    <property type="match status" value="1"/>
</dbReference>
<protein>
    <recommendedName>
        <fullName evidence="7">Major facilitator superfamily (MFS) profile domain-containing protein</fullName>
    </recommendedName>
</protein>
<keyword evidence="4 6" id="KW-0472">Membrane</keyword>